<proteinExistence type="predicted"/>
<comment type="caution">
    <text evidence="1">The sequence shown here is derived from an EMBL/GenBank/DDBJ whole genome shotgun (WGS) entry which is preliminary data.</text>
</comment>
<reference evidence="1" key="1">
    <citation type="submission" date="2020-06" db="EMBL/GenBank/DDBJ databases">
        <title>Whole Genome Sequence of Bradyrhizobium sp. Strain 1S1.</title>
        <authorList>
            <person name="Bromfield E.S.P."/>
            <person name="Cloutier S."/>
        </authorList>
    </citation>
    <scope>NUCLEOTIDE SEQUENCE [LARGE SCALE GENOMIC DNA]</scope>
    <source>
        <strain evidence="1">1S1</strain>
    </source>
</reference>
<protein>
    <submittedName>
        <fullName evidence="1">Uncharacterized protein</fullName>
    </submittedName>
</protein>
<sequence length="179" mass="20431">MVDLAEWDLSGMKDAARAARLSHPVGAEELIRDVAAEAETAAREGLACWHWQQGEEMIGCRRSVATFPLDRDTFDALFNSRGGYRAQYYLSCEEGIQFNNEIIKQLRRPLALTCQKLSLDEFALLERSFVGPFSKIWVLGDGAPFLAAPENEFMPRRWLNATQLHWDCARHCLIRQQSR</sequence>
<evidence type="ECO:0000313" key="1">
    <source>
        <dbReference type="EMBL" id="NVI43109.1"/>
    </source>
</evidence>
<dbReference type="AlphaFoldDB" id="A0A974A0H0"/>
<dbReference type="RefSeq" id="WP_166209392.1">
    <property type="nucleotide sequence ID" value="NZ_CP088285.1"/>
</dbReference>
<accession>A0A974A0H0</accession>
<dbReference type="EMBL" id="JAAOLE020000001">
    <property type="protein sequence ID" value="NVI43109.1"/>
    <property type="molecule type" value="Genomic_DNA"/>
</dbReference>
<organism evidence="1">
    <name type="scientific">Bradyrhizobium septentrionale</name>
    <dbReference type="NCBI Taxonomy" id="1404411"/>
    <lineage>
        <taxon>Bacteria</taxon>
        <taxon>Pseudomonadati</taxon>
        <taxon>Pseudomonadota</taxon>
        <taxon>Alphaproteobacteria</taxon>
        <taxon>Hyphomicrobiales</taxon>
        <taxon>Nitrobacteraceae</taxon>
        <taxon>Bradyrhizobium</taxon>
    </lineage>
</organism>
<gene>
    <name evidence="1" type="ORF">HAP48_008680</name>
</gene>
<name>A0A974A0H0_9BRAD</name>